<dbReference type="Proteomes" id="UP000027734">
    <property type="component" value="Unassembled WGS sequence"/>
</dbReference>
<keyword evidence="2" id="KW-1185">Reference proteome</keyword>
<accession>A0A073IL35</accession>
<evidence type="ECO:0000313" key="2">
    <source>
        <dbReference type="Proteomes" id="UP000027734"/>
    </source>
</evidence>
<comment type="caution">
    <text evidence="1">The sequence shown here is derived from an EMBL/GenBank/DDBJ whole genome shotgun (WGS) entry which is preliminary data.</text>
</comment>
<protein>
    <submittedName>
        <fullName evidence="1">Uncharacterized protein</fullName>
    </submittedName>
</protein>
<proteinExistence type="predicted"/>
<reference evidence="1 2" key="1">
    <citation type="submission" date="2014-01" db="EMBL/GenBank/DDBJ databases">
        <title>Sulfitobacter donghicola JCM 14565 Genome Sequencing.</title>
        <authorList>
            <person name="Lai Q."/>
            <person name="Hong Z."/>
        </authorList>
    </citation>
    <scope>NUCLEOTIDE SEQUENCE [LARGE SCALE GENOMIC DNA]</scope>
    <source>
        <strain evidence="1 2">JCM 14565</strain>
    </source>
</reference>
<dbReference type="AlphaFoldDB" id="A0A073IL35"/>
<name>A0A073IL35_9RHOB</name>
<evidence type="ECO:0000313" key="1">
    <source>
        <dbReference type="EMBL" id="KEJ90305.1"/>
    </source>
</evidence>
<dbReference type="EMBL" id="JAMC01000002">
    <property type="protein sequence ID" value="KEJ90305.1"/>
    <property type="molecule type" value="Genomic_DNA"/>
</dbReference>
<sequence>MFEALNGWKPAESRTRPATIAAACVSVTGEETTGRAAAKAAGITERSFYRFRSSRHGQQIFAKLTKMQRKGAGHKAILRMIELSEQDENLSVAMRASVWLARFAGYSQPLQATAAPISPAAREVSSVIRSKEGAEKLVAQVASTSSL</sequence>
<gene>
    <name evidence="1" type="ORF">DSW25_06205</name>
</gene>
<dbReference type="STRING" id="1300350.Z948_784"/>
<organism evidence="1 2">
    <name type="scientific">Sulfitobacter donghicola DSW-25 = KCTC 12864 = JCM 14565</name>
    <dbReference type="NCBI Taxonomy" id="1300350"/>
    <lineage>
        <taxon>Bacteria</taxon>
        <taxon>Pseudomonadati</taxon>
        <taxon>Pseudomonadota</taxon>
        <taxon>Alphaproteobacteria</taxon>
        <taxon>Rhodobacterales</taxon>
        <taxon>Roseobacteraceae</taxon>
        <taxon>Sulfitobacter</taxon>
    </lineage>
</organism>